<evidence type="ECO:0000313" key="4">
    <source>
        <dbReference type="Proteomes" id="UP000000709"/>
    </source>
</evidence>
<dbReference type="InterPro" id="IPR004328">
    <property type="entry name" value="BRO1_dom"/>
</dbReference>
<dbReference type="Pfam" id="PF03097">
    <property type="entry name" value="BRO1"/>
    <property type="match status" value="1"/>
</dbReference>
<dbReference type="GeneID" id="18874075"/>
<organism evidence="4">
    <name type="scientific">Spathaspora passalidarum (strain NRRL Y-27907 / 11-Y1)</name>
    <dbReference type="NCBI Taxonomy" id="619300"/>
    <lineage>
        <taxon>Eukaryota</taxon>
        <taxon>Fungi</taxon>
        <taxon>Dikarya</taxon>
        <taxon>Ascomycota</taxon>
        <taxon>Saccharomycotina</taxon>
        <taxon>Pichiomycetes</taxon>
        <taxon>Debaryomycetaceae</taxon>
        <taxon>Spathaspora</taxon>
    </lineage>
</organism>
<dbReference type="GO" id="GO:0043328">
    <property type="term" value="P:protein transport to vacuole involved in ubiquitin-dependent protein catabolic process via the multivesicular body sorting pathway"/>
    <property type="evidence" value="ECO:0007669"/>
    <property type="project" value="TreeGrafter"/>
</dbReference>
<evidence type="ECO:0000313" key="3">
    <source>
        <dbReference type="EMBL" id="EGW31264.1"/>
    </source>
</evidence>
<sequence length="171" mass="19530">MKTHLLTVPSKKTEEINWVKPLNNYLVSIYGNTSSYQDDLNSFNKLRQDIRGVNADNTGLKLYYKYYSQLELLDLRIPFATVNKHKKLEFEWFDAFSPTVANKQAALPFEKANVLFNLAALLTRFAKHKYDESIQDSGSEGVDDATKSTIQLLQSAAGVYQFINENFLHAP</sequence>
<dbReference type="OrthoDB" id="2141925at2759"/>
<dbReference type="HOGENOM" id="CLU_1786568_0_0_1"/>
<dbReference type="KEGG" id="spaa:SPAPADRAFT_61836"/>
<reference evidence="3 4" key="1">
    <citation type="journal article" date="2011" name="Proc. Natl. Acad. Sci. U.S.A.">
        <title>Comparative genomics of xylose-fermenting fungi for enhanced biofuel production.</title>
        <authorList>
            <person name="Wohlbach D.J."/>
            <person name="Kuo A."/>
            <person name="Sato T.K."/>
            <person name="Potts K.M."/>
            <person name="Salamov A.A."/>
            <person name="LaButti K.M."/>
            <person name="Sun H."/>
            <person name="Clum A."/>
            <person name="Pangilinan J.L."/>
            <person name="Lindquist E.A."/>
            <person name="Lucas S."/>
            <person name="Lapidus A."/>
            <person name="Jin M."/>
            <person name="Gunawan C."/>
            <person name="Balan V."/>
            <person name="Dale B.E."/>
            <person name="Jeffries T.W."/>
            <person name="Zinkel R."/>
            <person name="Barry K.W."/>
            <person name="Grigoriev I.V."/>
            <person name="Gasch A.P."/>
        </authorList>
    </citation>
    <scope>NUCLEOTIDE SEQUENCE [LARGE SCALE GENOMIC DNA]</scope>
    <source>
        <strain evidence="4">NRRL Y-27907 / 11-Y1</strain>
    </source>
</reference>
<feature type="non-terminal residue" evidence="3">
    <location>
        <position position="171"/>
    </location>
</feature>
<evidence type="ECO:0000256" key="1">
    <source>
        <dbReference type="ARBA" id="ARBA00041284"/>
    </source>
</evidence>
<dbReference type="STRING" id="619300.G3AR89"/>
<accession>G3AR89</accession>
<dbReference type="GO" id="GO:0005768">
    <property type="term" value="C:endosome"/>
    <property type="evidence" value="ECO:0007669"/>
    <property type="project" value="TreeGrafter"/>
</dbReference>
<protein>
    <recommendedName>
        <fullName evidence="1">BRO domain-containing protein 1</fullName>
    </recommendedName>
</protein>
<dbReference type="Gene3D" id="1.25.40.280">
    <property type="entry name" value="alix/aip1 like domains"/>
    <property type="match status" value="1"/>
</dbReference>
<feature type="domain" description="BRO1" evidence="2">
    <location>
        <begin position="4"/>
        <end position="171"/>
    </location>
</feature>
<proteinExistence type="predicted"/>
<dbReference type="RefSeq" id="XP_007376042.1">
    <property type="nucleotide sequence ID" value="XM_007375980.1"/>
</dbReference>
<dbReference type="PANTHER" id="PTHR23030">
    <property type="entry name" value="PCD6 INTERACTING PROTEIN-RELATED"/>
    <property type="match status" value="1"/>
</dbReference>
<dbReference type="Proteomes" id="UP000000709">
    <property type="component" value="Unassembled WGS sequence"/>
</dbReference>
<name>G3AR89_SPAPN</name>
<dbReference type="eggNOG" id="KOG2220">
    <property type="taxonomic scope" value="Eukaryota"/>
</dbReference>
<evidence type="ECO:0000259" key="2">
    <source>
        <dbReference type="PROSITE" id="PS51180"/>
    </source>
</evidence>
<keyword evidence="4" id="KW-1185">Reference proteome</keyword>
<dbReference type="InterPro" id="IPR038499">
    <property type="entry name" value="BRO1_sf"/>
</dbReference>
<dbReference type="EMBL" id="GL996503">
    <property type="protein sequence ID" value="EGW31264.1"/>
    <property type="molecule type" value="Genomic_DNA"/>
</dbReference>
<dbReference type="AlphaFoldDB" id="G3AR89"/>
<gene>
    <name evidence="3" type="ORF">SPAPADRAFT_61836</name>
</gene>
<dbReference type="InParanoid" id="G3AR89"/>
<dbReference type="PROSITE" id="PS51180">
    <property type="entry name" value="BRO1"/>
    <property type="match status" value="1"/>
</dbReference>
<dbReference type="OMA" id="KLEFEWF"/>
<dbReference type="PANTHER" id="PTHR23030:SF30">
    <property type="entry name" value="TYROSINE-PROTEIN PHOSPHATASE NON-RECEPTOR TYPE 23"/>
    <property type="match status" value="1"/>
</dbReference>